<dbReference type="InterPro" id="IPR017896">
    <property type="entry name" value="4Fe4S_Fe-S-bd"/>
</dbReference>
<dbReference type="Pfam" id="PF13237">
    <property type="entry name" value="Fer4_10"/>
    <property type="match status" value="1"/>
</dbReference>
<gene>
    <name evidence="6" type="ORF">P8V03_01745</name>
</gene>
<dbReference type="PANTHER" id="PTHR42859:SF16">
    <property type="entry name" value="FORMATE HYDROGENLYASE SUBUNIT 2-RELATED"/>
    <property type="match status" value="1"/>
</dbReference>
<dbReference type="SUPFAM" id="SSF54862">
    <property type="entry name" value="4Fe-4S ferredoxins"/>
    <property type="match status" value="1"/>
</dbReference>
<feature type="domain" description="4Fe-4S ferredoxin-type" evidence="5">
    <location>
        <begin position="3"/>
        <end position="23"/>
    </location>
</feature>
<dbReference type="PROSITE" id="PS51379">
    <property type="entry name" value="4FE4S_FER_2"/>
    <property type="match status" value="3"/>
</dbReference>
<evidence type="ECO:0000256" key="3">
    <source>
        <dbReference type="ARBA" id="ARBA00023004"/>
    </source>
</evidence>
<keyword evidence="3" id="KW-0408">Iron</keyword>
<dbReference type="Gene3D" id="3.30.70.20">
    <property type="match status" value="2"/>
</dbReference>
<dbReference type="PANTHER" id="PTHR42859">
    <property type="entry name" value="OXIDOREDUCTASE"/>
    <property type="match status" value="1"/>
</dbReference>
<protein>
    <submittedName>
        <fullName evidence="6">4Fe-4S dicluster domain-containing protein</fullName>
    </submittedName>
</protein>
<dbReference type="Pfam" id="PF12800">
    <property type="entry name" value="Fer4_4"/>
    <property type="match status" value="1"/>
</dbReference>
<evidence type="ECO:0000313" key="7">
    <source>
        <dbReference type="Proteomes" id="UP001281656"/>
    </source>
</evidence>
<accession>A0ABU4JP21</accession>
<dbReference type="PROSITE" id="PS00198">
    <property type="entry name" value="4FE4S_FER_1"/>
    <property type="match status" value="1"/>
</dbReference>
<sequence length="173" mass="19199">MTNRFVVADPKKCIGCRTCEIACVVSHSDTSIFEEDSRDIQFNPRLTVIKTAKVSAPVQCRQCEESHCAKVCPVDAIKNKDGCLVVDENLCIGCKTCIVACPYGLIELVAQYKDGEKVYQDRLKRIGEEGGAEDKERIVANKCDLCRDRDQGPACMEVCPTSALRIIKYEDIS</sequence>
<evidence type="ECO:0000256" key="2">
    <source>
        <dbReference type="ARBA" id="ARBA00022723"/>
    </source>
</evidence>
<keyword evidence="4" id="KW-0411">Iron-sulfur</keyword>
<dbReference type="Proteomes" id="UP001281656">
    <property type="component" value="Unassembled WGS sequence"/>
</dbReference>
<comment type="caution">
    <text evidence="6">The sequence shown here is derived from an EMBL/GenBank/DDBJ whole genome shotgun (WGS) entry which is preliminary data.</text>
</comment>
<dbReference type="InterPro" id="IPR050294">
    <property type="entry name" value="RnfB_subfamily"/>
</dbReference>
<keyword evidence="2" id="KW-0479">Metal-binding</keyword>
<evidence type="ECO:0000256" key="1">
    <source>
        <dbReference type="ARBA" id="ARBA00022485"/>
    </source>
</evidence>
<evidence type="ECO:0000259" key="5">
    <source>
        <dbReference type="PROSITE" id="PS51379"/>
    </source>
</evidence>
<name>A0ABU4JP21_9CLOT</name>
<feature type="domain" description="4Fe-4S ferredoxin-type" evidence="5">
    <location>
        <begin position="134"/>
        <end position="169"/>
    </location>
</feature>
<feature type="domain" description="4Fe-4S ferredoxin-type" evidence="5">
    <location>
        <begin position="82"/>
        <end position="111"/>
    </location>
</feature>
<organism evidence="6 7">
    <name type="scientific">Clostridium tanneri</name>
    <dbReference type="NCBI Taxonomy" id="3037988"/>
    <lineage>
        <taxon>Bacteria</taxon>
        <taxon>Bacillati</taxon>
        <taxon>Bacillota</taxon>
        <taxon>Clostridia</taxon>
        <taxon>Eubacteriales</taxon>
        <taxon>Clostridiaceae</taxon>
        <taxon>Clostridium</taxon>
    </lineage>
</organism>
<dbReference type="CDD" id="cd10554">
    <property type="entry name" value="HycB_like"/>
    <property type="match status" value="1"/>
</dbReference>
<reference evidence="6 7" key="1">
    <citation type="submission" date="2023-04" db="EMBL/GenBank/DDBJ databases">
        <title>Clostridium tannerae sp. nov., isolated from the fecal material of an alpaca.</title>
        <authorList>
            <person name="Miller S."/>
            <person name="Hendry M."/>
            <person name="King J."/>
            <person name="Sankaranarayanan K."/>
            <person name="Lawson P.A."/>
        </authorList>
    </citation>
    <scope>NUCLEOTIDE SEQUENCE [LARGE SCALE GENOMIC DNA]</scope>
    <source>
        <strain evidence="6 7">A1-XYC3</strain>
    </source>
</reference>
<dbReference type="InterPro" id="IPR017900">
    <property type="entry name" value="4Fe4S_Fe_S_CS"/>
</dbReference>
<dbReference type="EMBL" id="JARUJP010000001">
    <property type="protein sequence ID" value="MDW8799875.1"/>
    <property type="molecule type" value="Genomic_DNA"/>
</dbReference>
<keyword evidence="1" id="KW-0004">4Fe-4S</keyword>
<proteinExistence type="predicted"/>
<keyword evidence="7" id="KW-1185">Reference proteome</keyword>
<evidence type="ECO:0000313" key="6">
    <source>
        <dbReference type="EMBL" id="MDW8799875.1"/>
    </source>
</evidence>
<dbReference type="RefSeq" id="WP_261672989.1">
    <property type="nucleotide sequence ID" value="NZ_JARUJP010000001.1"/>
</dbReference>
<evidence type="ECO:0000256" key="4">
    <source>
        <dbReference type="ARBA" id="ARBA00023014"/>
    </source>
</evidence>